<keyword evidence="5 9" id="KW-1133">Transmembrane helix</keyword>
<keyword evidence="6 9" id="KW-0472">Membrane</keyword>
<feature type="transmembrane region" description="Helical" evidence="9">
    <location>
        <begin position="59"/>
        <end position="78"/>
    </location>
</feature>
<dbReference type="Proteomes" id="UP001551482">
    <property type="component" value="Unassembled WGS sequence"/>
</dbReference>
<evidence type="ECO:0000256" key="4">
    <source>
        <dbReference type="ARBA" id="ARBA00022692"/>
    </source>
</evidence>
<dbReference type="InterPro" id="IPR018584">
    <property type="entry name" value="GT87"/>
</dbReference>
<evidence type="ECO:0000256" key="3">
    <source>
        <dbReference type="ARBA" id="ARBA00022679"/>
    </source>
</evidence>
<feature type="transmembrane region" description="Helical" evidence="9">
    <location>
        <begin position="388"/>
        <end position="406"/>
    </location>
</feature>
<feature type="transmembrane region" description="Helical" evidence="9">
    <location>
        <begin position="249"/>
        <end position="267"/>
    </location>
</feature>
<evidence type="ECO:0000256" key="1">
    <source>
        <dbReference type="ARBA" id="ARBA00004651"/>
    </source>
</evidence>
<feature type="transmembrane region" description="Helical" evidence="9">
    <location>
        <begin position="217"/>
        <end position="242"/>
    </location>
</feature>
<evidence type="ECO:0000313" key="10">
    <source>
        <dbReference type="EMBL" id="MEU8135213.1"/>
    </source>
</evidence>
<feature type="transmembrane region" description="Helical" evidence="9">
    <location>
        <begin position="312"/>
        <end position="331"/>
    </location>
</feature>
<protein>
    <submittedName>
        <fullName evidence="10">Glycosyltransferase 87 family protein</fullName>
    </submittedName>
</protein>
<evidence type="ECO:0000256" key="5">
    <source>
        <dbReference type="ARBA" id="ARBA00022989"/>
    </source>
</evidence>
<organism evidence="10 11">
    <name type="scientific">Streptodolium elevatio</name>
    <dbReference type="NCBI Taxonomy" id="3157996"/>
    <lineage>
        <taxon>Bacteria</taxon>
        <taxon>Bacillati</taxon>
        <taxon>Actinomycetota</taxon>
        <taxon>Actinomycetes</taxon>
        <taxon>Kitasatosporales</taxon>
        <taxon>Streptomycetaceae</taxon>
        <taxon>Streptodolium</taxon>
    </lineage>
</organism>
<comment type="caution">
    <text evidence="10">The sequence shown here is derived from an EMBL/GenBank/DDBJ whole genome shotgun (WGS) entry which is preliminary data.</text>
</comment>
<dbReference type="EMBL" id="JBEZFP010000038">
    <property type="protein sequence ID" value="MEU8135213.1"/>
    <property type="molecule type" value="Genomic_DNA"/>
</dbReference>
<feature type="transmembrane region" description="Helical" evidence="9">
    <location>
        <begin position="143"/>
        <end position="164"/>
    </location>
</feature>
<evidence type="ECO:0000313" key="11">
    <source>
        <dbReference type="Proteomes" id="UP001551482"/>
    </source>
</evidence>
<keyword evidence="11" id="KW-1185">Reference proteome</keyword>
<keyword evidence="2" id="KW-1003">Cell membrane</keyword>
<accession>A0ABV3DHH7</accession>
<dbReference type="RefSeq" id="WP_358354711.1">
    <property type="nucleotide sequence ID" value="NZ_JBEZFP010000038.1"/>
</dbReference>
<feature type="region of interest" description="Disordered" evidence="8">
    <location>
        <begin position="1"/>
        <end position="27"/>
    </location>
</feature>
<sequence length="490" mass="52800">MRQDEQRENSSSGETGADGAGGAGGAGGNTVAALRREVLTFEPRVPYRPAPTRSLSSRVWLPLGLVLAAVAAATWVWTVRHHPDWLWRLIDLSVYDDAGESLGKNQSQLYAKRFGIGKLPFIYPPFAALVFFKLPFGFATLKLVLTGLTLACLLAVVWASWGMLGYRRDWGRLGATLAVAAVVLWLEPVQQTLLFGQVNVILMAAVVLDLAVPDTRWWKGIGIGLATGFKLTPGIFIVYLVLTRRFRAAAVATATFFATAVGSWLVIPHASKVYWTDAIGVGNNVGQDFVSNQSFNGMLRRVFEQGPAEKPLWLLACAVTAVVGLGAATLLSLRGRELAGLVACGVTGLLVSPISWTHHWVWIAPIFVLIAHVSLVRFRAAASWPVRAAWVALPVVFTLLTFAWPMSMERRPALTPQGLLWLLPYSEGREHQWNVLQFLAGNAYLFAGIALIAIAAYTALRIGPARGQGTAAGPRGDTLGTSVPSGGPTA</sequence>
<evidence type="ECO:0000256" key="6">
    <source>
        <dbReference type="ARBA" id="ARBA00023136"/>
    </source>
</evidence>
<keyword evidence="3" id="KW-0808">Transferase</keyword>
<feature type="transmembrane region" description="Helical" evidence="9">
    <location>
        <begin position="170"/>
        <end position="186"/>
    </location>
</feature>
<evidence type="ECO:0000256" key="7">
    <source>
        <dbReference type="ARBA" id="ARBA00024033"/>
    </source>
</evidence>
<dbReference type="Pfam" id="PF09594">
    <property type="entry name" value="GT87"/>
    <property type="match status" value="1"/>
</dbReference>
<evidence type="ECO:0000256" key="9">
    <source>
        <dbReference type="SAM" id="Phobius"/>
    </source>
</evidence>
<keyword evidence="4 9" id="KW-0812">Transmembrane</keyword>
<comment type="subcellular location">
    <subcellularLocation>
        <location evidence="1">Cell membrane</location>
        <topology evidence="1">Multi-pass membrane protein</topology>
    </subcellularLocation>
</comment>
<name>A0ABV3DHH7_9ACTN</name>
<comment type="similarity">
    <text evidence="7">Belongs to the glycosyltransferase 87 family.</text>
</comment>
<feature type="transmembrane region" description="Helical" evidence="9">
    <location>
        <begin position="338"/>
        <end position="354"/>
    </location>
</feature>
<evidence type="ECO:0000256" key="2">
    <source>
        <dbReference type="ARBA" id="ARBA00022475"/>
    </source>
</evidence>
<feature type="transmembrane region" description="Helical" evidence="9">
    <location>
        <begin position="119"/>
        <end position="136"/>
    </location>
</feature>
<proteinExistence type="inferred from homology"/>
<evidence type="ECO:0000256" key="8">
    <source>
        <dbReference type="SAM" id="MobiDB-lite"/>
    </source>
</evidence>
<feature type="transmembrane region" description="Helical" evidence="9">
    <location>
        <begin position="360"/>
        <end position="376"/>
    </location>
</feature>
<reference evidence="10 11" key="1">
    <citation type="submission" date="2024-06" db="EMBL/GenBank/DDBJ databases">
        <title>The Natural Products Discovery Center: Release of the First 8490 Sequenced Strains for Exploring Actinobacteria Biosynthetic Diversity.</title>
        <authorList>
            <person name="Kalkreuter E."/>
            <person name="Kautsar S.A."/>
            <person name="Yang D."/>
            <person name="Bader C.D."/>
            <person name="Teijaro C.N."/>
            <person name="Fluegel L."/>
            <person name="Davis C.M."/>
            <person name="Simpson J.R."/>
            <person name="Lauterbach L."/>
            <person name="Steele A.D."/>
            <person name="Gui C."/>
            <person name="Meng S."/>
            <person name="Li G."/>
            <person name="Viehrig K."/>
            <person name="Ye F."/>
            <person name="Su P."/>
            <person name="Kiefer A.F."/>
            <person name="Nichols A."/>
            <person name="Cepeda A.J."/>
            <person name="Yan W."/>
            <person name="Fan B."/>
            <person name="Jiang Y."/>
            <person name="Adhikari A."/>
            <person name="Zheng C.-J."/>
            <person name="Schuster L."/>
            <person name="Cowan T.M."/>
            <person name="Smanski M.J."/>
            <person name="Chevrette M.G."/>
            <person name="De Carvalho L.P.S."/>
            <person name="Shen B."/>
        </authorList>
    </citation>
    <scope>NUCLEOTIDE SEQUENCE [LARGE SCALE GENOMIC DNA]</scope>
    <source>
        <strain evidence="10 11">NPDC048946</strain>
    </source>
</reference>
<feature type="region of interest" description="Disordered" evidence="8">
    <location>
        <begin position="467"/>
        <end position="490"/>
    </location>
</feature>
<feature type="compositionally biased region" description="Gly residues" evidence="8">
    <location>
        <begin position="16"/>
        <end position="27"/>
    </location>
</feature>
<gene>
    <name evidence="10" type="ORF">AB0C36_17045</name>
</gene>
<feature type="transmembrane region" description="Helical" evidence="9">
    <location>
        <begin position="443"/>
        <end position="460"/>
    </location>
</feature>
<feature type="transmembrane region" description="Helical" evidence="9">
    <location>
        <begin position="193"/>
        <end position="211"/>
    </location>
</feature>